<dbReference type="PROSITE" id="PS50970">
    <property type="entry name" value="HCY"/>
    <property type="match status" value="1"/>
</dbReference>
<comment type="cofactor">
    <cofactor evidence="1">
        <name>FAD</name>
        <dbReference type="ChEBI" id="CHEBI:57692"/>
    </cofactor>
</comment>
<dbReference type="EMBL" id="FOXX01000002">
    <property type="protein sequence ID" value="SFQ35130.1"/>
    <property type="molecule type" value="Genomic_DNA"/>
</dbReference>
<feature type="binding site" evidence="8">
    <location>
        <position position="266"/>
    </location>
    <ligand>
        <name>Zn(2+)</name>
        <dbReference type="ChEBI" id="CHEBI:29105"/>
    </ligand>
</feature>
<dbReference type="Pfam" id="PF02574">
    <property type="entry name" value="S-methyl_trans"/>
    <property type="match status" value="1"/>
</dbReference>
<protein>
    <submittedName>
        <fullName evidence="10">Homocysteine S-methyltransferase</fullName>
    </submittedName>
</protein>
<evidence type="ECO:0000313" key="11">
    <source>
        <dbReference type="Proteomes" id="UP000182762"/>
    </source>
</evidence>
<keyword evidence="6" id="KW-0274">FAD</keyword>
<dbReference type="PANTHER" id="PTHR11103">
    <property type="entry name" value="SLR1189 PROTEIN"/>
    <property type="match status" value="1"/>
</dbReference>
<gene>
    <name evidence="10" type="ORF">SAMN02745910_01040</name>
</gene>
<evidence type="ECO:0000313" key="10">
    <source>
        <dbReference type="EMBL" id="SFQ35130.1"/>
    </source>
</evidence>
<evidence type="ECO:0000256" key="5">
    <source>
        <dbReference type="ARBA" id="ARBA00022679"/>
    </source>
</evidence>
<comment type="cofactor">
    <cofactor evidence="8">
        <name>Zn(2+)</name>
        <dbReference type="ChEBI" id="CHEBI:29105"/>
    </cofactor>
</comment>
<dbReference type="Proteomes" id="UP000182762">
    <property type="component" value="Unassembled WGS sequence"/>
</dbReference>
<reference evidence="10 11" key="1">
    <citation type="submission" date="2016-10" db="EMBL/GenBank/DDBJ databases">
        <authorList>
            <person name="Varghese N."/>
            <person name="Submissions S."/>
        </authorList>
    </citation>
    <scope>NUCLEOTIDE SEQUENCE [LARGE SCALE GENOMIC DNA]</scope>
    <source>
        <strain evidence="10 11">DSM 13796</strain>
    </source>
</reference>
<dbReference type="SUPFAM" id="SSF82282">
    <property type="entry name" value="Homocysteine S-methyltransferase"/>
    <property type="match status" value="1"/>
</dbReference>
<dbReference type="InterPro" id="IPR003726">
    <property type="entry name" value="HCY_dom"/>
</dbReference>
<keyword evidence="8" id="KW-0862">Zinc</keyword>
<organism evidence="10 11">
    <name type="scientific">Priestia endophytica DSM 13796</name>
    <dbReference type="NCBI Taxonomy" id="1121089"/>
    <lineage>
        <taxon>Bacteria</taxon>
        <taxon>Bacillati</taxon>
        <taxon>Bacillota</taxon>
        <taxon>Bacilli</taxon>
        <taxon>Bacillales</taxon>
        <taxon>Bacillaceae</taxon>
        <taxon>Priestia</taxon>
    </lineage>
</organism>
<dbReference type="SUPFAM" id="SSF51730">
    <property type="entry name" value="FAD-linked oxidoreductase"/>
    <property type="match status" value="1"/>
</dbReference>
<dbReference type="PANTHER" id="PTHR11103:SF18">
    <property type="entry name" value="SLR1189 PROTEIN"/>
    <property type="match status" value="1"/>
</dbReference>
<evidence type="ECO:0000256" key="2">
    <source>
        <dbReference type="ARBA" id="ARBA00004777"/>
    </source>
</evidence>
<dbReference type="GeneID" id="93709775"/>
<keyword evidence="4" id="KW-0285">Flavoprotein</keyword>
<dbReference type="RefSeq" id="WP_061803505.1">
    <property type="nucleotide sequence ID" value="NZ_FOXX01000002.1"/>
</dbReference>
<evidence type="ECO:0000256" key="3">
    <source>
        <dbReference type="ARBA" id="ARBA00022603"/>
    </source>
</evidence>
<dbReference type="InterPro" id="IPR036589">
    <property type="entry name" value="HCY_dom_sf"/>
</dbReference>
<comment type="pathway">
    <text evidence="2">One-carbon metabolism; tetrahydrofolate interconversion.</text>
</comment>
<keyword evidence="5 8" id="KW-0808">Transferase</keyword>
<feature type="binding site" evidence="8">
    <location>
        <position position="267"/>
    </location>
    <ligand>
        <name>Zn(2+)</name>
        <dbReference type="ChEBI" id="CHEBI:29105"/>
    </ligand>
</feature>
<keyword evidence="7" id="KW-0560">Oxidoreductase</keyword>
<accession>A0A1I5XT95</accession>
<proteinExistence type="predicted"/>
<dbReference type="Gene3D" id="3.20.20.330">
    <property type="entry name" value="Homocysteine-binding-like domain"/>
    <property type="match status" value="1"/>
</dbReference>
<feature type="binding site" evidence="8">
    <location>
        <position position="201"/>
    </location>
    <ligand>
        <name>Zn(2+)</name>
        <dbReference type="ChEBI" id="CHEBI:29105"/>
    </ligand>
</feature>
<comment type="caution">
    <text evidence="10">The sequence shown here is derived from an EMBL/GenBank/DDBJ whole genome shotgun (WGS) entry which is preliminary data.</text>
</comment>
<keyword evidence="8" id="KW-0479">Metal-binding</keyword>
<evidence type="ECO:0000256" key="6">
    <source>
        <dbReference type="ARBA" id="ARBA00022827"/>
    </source>
</evidence>
<keyword evidence="11" id="KW-1185">Reference proteome</keyword>
<dbReference type="InterPro" id="IPR003171">
    <property type="entry name" value="Mehydrof_redctse-like"/>
</dbReference>
<name>A0A1I5XT95_9BACI</name>
<sequence length="612" mass="68007">MGLLEDLQSKVLIGDGAMGTLLHAHGIDNCFEELNITKPEDIFNIHKAYQKAGASVIQTNTYGANFPKLKRYGAEEKVKDINIEGVRLAKKAVGDSGYVLGTIGGIRSFQKSIISLEEIKRSFREQLFWLLSEDVDGLLFETFYDLEELKTVLEIARRETDKPIVTNVSLHEKGVLQDGTPIVKALKILEELGADVVGTNCRQGPYHMLEILEEVPLLDKSFLSAYPNASLPQYVDGRLIYETDPDYFYKTALAFKDQGVRLLGGCCGTTPSHIEAMAKALTNAVPITGKTVKEAPPIEVLSQEIQTQPHLHEIVQENHSIIVELDPPKKLGVDKFLKGAHALQAAGIDALTLADNSLASPRISNLAMASLLKDQLKTRPLIHLTCRDRNLIGLQSHLMGMHTLGFNQILALTGDPSKIGDFPGATSVYDLSSFDLIRLIKQFNEGVSFSGKPLGQKTNFSIAGAFNPNVRHLDRAVQRLEKKVDCGADYFISQPIYSIEQLEDVYKATKSLKAPIYIGIMPLTGAKNARFLHHEVPGIKLSENILTRMERIEHDKEQSAKEGILLAKELIDRAYELFNGLYLITPFMRYELTVELANYIKAKELVSIERKI</sequence>
<dbReference type="Pfam" id="PF02219">
    <property type="entry name" value="MTHFR"/>
    <property type="match status" value="1"/>
</dbReference>
<dbReference type="InterPro" id="IPR029041">
    <property type="entry name" value="FAD-linked_oxidoreductase-like"/>
</dbReference>
<evidence type="ECO:0000256" key="8">
    <source>
        <dbReference type="PROSITE-ProRule" id="PRU00333"/>
    </source>
</evidence>
<evidence type="ECO:0000256" key="7">
    <source>
        <dbReference type="ARBA" id="ARBA00023002"/>
    </source>
</evidence>
<evidence type="ECO:0000256" key="4">
    <source>
        <dbReference type="ARBA" id="ARBA00022630"/>
    </source>
</evidence>
<feature type="domain" description="Hcy-binding" evidence="9">
    <location>
        <begin position="1"/>
        <end position="281"/>
    </location>
</feature>
<keyword evidence="3 8" id="KW-0489">Methyltransferase</keyword>
<evidence type="ECO:0000259" key="9">
    <source>
        <dbReference type="PROSITE" id="PS50970"/>
    </source>
</evidence>
<dbReference type="Gene3D" id="3.20.20.220">
    <property type="match status" value="1"/>
</dbReference>
<dbReference type="NCBIfam" id="NF006396">
    <property type="entry name" value="PRK08645.1"/>
    <property type="match status" value="1"/>
</dbReference>
<dbReference type="CDD" id="cd00537">
    <property type="entry name" value="MTHFR"/>
    <property type="match status" value="1"/>
</dbReference>
<evidence type="ECO:0000256" key="1">
    <source>
        <dbReference type="ARBA" id="ARBA00001974"/>
    </source>
</evidence>